<dbReference type="PANTHER" id="PTHR11895:SF151">
    <property type="entry name" value="GLUTAMYL-TRNA(GLN) AMIDOTRANSFERASE SUBUNIT A"/>
    <property type="match status" value="1"/>
</dbReference>
<dbReference type="GO" id="GO:0003824">
    <property type="term" value="F:catalytic activity"/>
    <property type="evidence" value="ECO:0007669"/>
    <property type="project" value="InterPro"/>
</dbReference>
<dbReference type="AlphaFoldDB" id="A0AAN7HNN4"/>
<dbReference type="SUPFAM" id="SSF75304">
    <property type="entry name" value="Amidase signature (AS) enzymes"/>
    <property type="match status" value="1"/>
</dbReference>
<feature type="domain" description="Amidase" evidence="2">
    <location>
        <begin position="85"/>
        <end position="190"/>
    </location>
</feature>
<accession>A0AAN7HNN4</accession>
<comment type="caution">
    <text evidence="3">The sequence shown here is derived from an EMBL/GenBank/DDBJ whole genome shotgun (WGS) entry which is preliminary data.</text>
</comment>
<dbReference type="InterPro" id="IPR023631">
    <property type="entry name" value="Amidase_dom"/>
</dbReference>
<dbReference type="Proteomes" id="UP001303647">
    <property type="component" value="Unassembled WGS sequence"/>
</dbReference>
<reference evidence="3" key="1">
    <citation type="journal article" date="2023" name="Mol. Phylogenet. Evol.">
        <title>Genome-scale phylogeny and comparative genomics of the fungal order Sordariales.</title>
        <authorList>
            <person name="Hensen N."/>
            <person name="Bonometti L."/>
            <person name="Westerberg I."/>
            <person name="Brannstrom I.O."/>
            <person name="Guillou S."/>
            <person name="Cros-Aarteil S."/>
            <person name="Calhoun S."/>
            <person name="Haridas S."/>
            <person name="Kuo A."/>
            <person name="Mondo S."/>
            <person name="Pangilinan J."/>
            <person name="Riley R."/>
            <person name="LaButti K."/>
            <person name="Andreopoulos B."/>
            <person name="Lipzen A."/>
            <person name="Chen C."/>
            <person name="Yan M."/>
            <person name="Daum C."/>
            <person name="Ng V."/>
            <person name="Clum A."/>
            <person name="Steindorff A."/>
            <person name="Ohm R.A."/>
            <person name="Martin F."/>
            <person name="Silar P."/>
            <person name="Natvig D.O."/>
            <person name="Lalanne C."/>
            <person name="Gautier V."/>
            <person name="Ament-Velasquez S.L."/>
            <person name="Kruys A."/>
            <person name="Hutchinson M.I."/>
            <person name="Powell A.J."/>
            <person name="Barry K."/>
            <person name="Miller A.N."/>
            <person name="Grigoriev I.V."/>
            <person name="Debuchy R."/>
            <person name="Gladieux P."/>
            <person name="Hiltunen Thoren M."/>
            <person name="Johannesson H."/>
        </authorList>
    </citation>
    <scope>NUCLEOTIDE SEQUENCE</scope>
    <source>
        <strain evidence="3">CBS 359.72</strain>
    </source>
</reference>
<evidence type="ECO:0000259" key="2">
    <source>
        <dbReference type="Pfam" id="PF01425"/>
    </source>
</evidence>
<dbReference type="Gene3D" id="3.90.1300.10">
    <property type="entry name" value="Amidase signature (AS) domain"/>
    <property type="match status" value="1"/>
</dbReference>
<protein>
    <submittedName>
        <fullName evidence="3">Amidase</fullName>
    </submittedName>
</protein>
<sequence length="424" mass="45809">MRAPNPLYILTASQALDLLKNNTITVEEYARSLLCRIRERDDIVNAWAYLDVELILKQAQALDQIPQHKRGPLHGIAIGVKDSGFNSSAVAILRAAGAFILVCRRTTTEFTVTNSGPETTNPHDSNRTPGGSSCGSAAAVADFQVPLSLGGQTGGSLIRPASFTGVFALKPNHNAISTEGQKTISPTFDTLVADVFGLQDDEAPRDIALTDASVGLIESPMWHRAGTGIIAAMREAAIILENSGVKVDRISFQSSFGDEETIRRRQKVIMSGEARIAFLREYRIDKTKLDPTICELVVNSSGFTHREKIQALDEYASMRAMADSLAAKYSVIVTPSAVDEAPLGLEDMSSATFNTLWTGLHIPVINVPAFVGAHGMPIGISLVAGRFCDQHLLRIGKVISEPLMAKGGRQVERMETHICTLSQI</sequence>
<evidence type="ECO:0000313" key="4">
    <source>
        <dbReference type="Proteomes" id="UP001303647"/>
    </source>
</evidence>
<feature type="compositionally biased region" description="Polar residues" evidence="1">
    <location>
        <begin position="113"/>
        <end position="129"/>
    </location>
</feature>
<feature type="region of interest" description="Disordered" evidence="1">
    <location>
        <begin position="113"/>
        <end position="133"/>
    </location>
</feature>
<keyword evidence="4" id="KW-1185">Reference proteome</keyword>
<dbReference type="InterPro" id="IPR000120">
    <property type="entry name" value="Amidase"/>
</dbReference>
<dbReference type="InterPro" id="IPR036928">
    <property type="entry name" value="AS_sf"/>
</dbReference>
<proteinExistence type="predicted"/>
<reference evidence="3" key="2">
    <citation type="submission" date="2023-05" db="EMBL/GenBank/DDBJ databases">
        <authorList>
            <consortium name="Lawrence Berkeley National Laboratory"/>
            <person name="Steindorff A."/>
            <person name="Hensen N."/>
            <person name="Bonometti L."/>
            <person name="Westerberg I."/>
            <person name="Brannstrom I.O."/>
            <person name="Guillou S."/>
            <person name="Cros-Aarteil S."/>
            <person name="Calhoun S."/>
            <person name="Haridas S."/>
            <person name="Kuo A."/>
            <person name="Mondo S."/>
            <person name="Pangilinan J."/>
            <person name="Riley R."/>
            <person name="Labutti K."/>
            <person name="Andreopoulos B."/>
            <person name="Lipzen A."/>
            <person name="Chen C."/>
            <person name="Yanf M."/>
            <person name="Daum C."/>
            <person name="Ng V."/>
            <person name="Clum A."/>
            <person name="Ohm R."/>
            <person name="Martin F."/>
            <person name="Silar P."/>
            <person name="Natvig D."/>
            <person name="Lalanne C."/>
            <person name="Gautier V."/>
            <person name="Ament-Velasquez S.L."/>
            <person name="Kruys A."/>
            <person name="Hutchinson M.I."/>
            <person name="Powell A.J."/>
            <person name="Barry K."/>
            <person name="Miller A.N."/>
            <person name="Grigoriev I.V."/>
            <person name="Debuchy R."/>
            <person name="Gladieux P."/>
            <person name="Thoren M.H."/>
            <person name="Johannesson H."/>
        </authorList>
    </citation>
    <scope>NUCLEOTIDE SEQUENCE</scope>
    <source>
        <strain evidence="3">CBS 359.72</strain>
    </source>
</reference>
<gene>
    <name evidence="3" type="ORF">C7999DRAFT_41340</name>
</gene>
<name>A0AAN7HNN4_9PEZI</name>
<evidence type="ECO:0000256" key="1">
    <source>
        <dbReference type="SAM" id="MobiDB-lite"/>
    </source>
</evidence>
<dbReference type="EMBL" id="MU857656">
    <property type="protein sequence ID" value="KAK4247278.1"/>
    <property type="molecule type" value="Genomic_DNA"/>
</dbReference>
<evidence type="ECO:0000313" key="3">
    <source>
        <dbReference type="EMBL" id="KAK4247278.1"/>
    </source>
</evidence>
<dbReference type="PANTHER" id="PTHR11895">
    <property type="entry name" value="TRANSAMIDASE"/>
    <property type="match status" value="1"/>
</dbReference>
<dbReference type="Pfam" id="PF01425">
    <property type="entry name" value="Amidase"/>
    <property type="match status" value="1"/>
</dbReference>
<organism evidence="3 4">
    <name type="scientific">Corynascus novoguineensis</name>
    <dbReference type="NCBI Taxonomy" id="1126955"/>
    <lineage>
        <taxon>Eukaryota</taxon>
        <taxon>Fungi</taxon>
        <taxon>Dikarya</taxon>
        <taxon>Ascomycota</taxon>
        <taxon>Pezizomycotina</taxon>
        <taxon>Sordariomycetes</taxon>
        <taxon>Sordariomycetidae</taxon>
        <taxon>Sordariales</taxon>
        <taxon>Chaetomiaceae</taxon>
        <taxon>Corynascus</taxon>
    </lineage>
</organism>